<dbReference type="OrthoDB" id="4158087at2759"/>
<dbReference type="KEGG" id="fvn:FVRRES_10925"/>
<sequence>MVGGSFTFLAVDGTGRPSDPASRATIRSQCMKGVNVRQNSRRSRRKAKNIEVHSQETAGPETKDTSIIRRKESSLHRTSSLRNERLYSQLFGSLSMSVDDFGFDSSLFPSSIMQTVMKYNNIIESVYPLDTSLNIQKWMIDDFQFLYQNKTLLSAIYLATHAVDDLRCSTRLSSWTQQLLCNILSSLNRDLHQAAGQQSSTIMMTILILLFPAEVLHDFGAVRSHLEGVKRLLMIRDNVPTGLDAKLLYKIQQFDLRLALASGRPLHLALEYNGYPLLPMPPIATPDILQKLKVYSPWVIEAFQNLEALTQDIKDAMIARNDLIWADFQSQINDIQTQLLDPNNDCAGTEEALRLGMLAFLTTLSRSPVRRPQLPELQGQFESSYTEMQDHNMNHKTFAIWVMMMGFFSTVEVSNPIVGDLWDVVVDYDLSWETMRDMILAEDLPWIDFIHDGPANEAFVYLQAQRTLL</sequence>
<protein>
    <recommendedName>
        <fullName evidence="4">Transcription factor domain-containing protein</fullName>
    </recommendedName>
</protein>
<keyword evidence="3" id="KW-1185">Reference proteome</keyword>
<reference evidence="3" key="1">
    <citation type="submission" date="2014-10" db="EMBL/GenBank/DDBJ databases">
        <authorList>
            <person name="King R."/>
        </authorList>
    </citation>
    <scope>NUCLEOTIDE SEQUENCE [LARGE SCALE GENOMIC DNA]</scope>
    <source>
        <strain evidence="3">A3/5</strain>
    </source>
</reference>
<name>A0A2L2TKZ6_9HYPO</name>
<dbReference type="PANTHER" id="PTHR37540:SF5">
    <property type="entry name" value="TRANSCRIPTION FACTOR DOMAIN-CONTAINING PROTEIN"/>
    <property type="match status" value="1"/>
</dbReference>
<evidence type="ECO:0000256" key="1">
    <source>
        <dbReference type="SAM" id="MobiDB-lite"/>
    </source>
</evidence>
<proteinExistence type="predicted"/>
<dbReference type="AlphaFoldDB" id="A0A2L2TKZ6"/>
<dbReference type="EMBL" id="LN649231">
    <property type="protein sequence ID" value="CEI70848.1"/>
    <property type="molecule type" value="Genomic_DNA"/>
</dbReference>
<dbReference type="GeneID" id="37262563"/>
<feature type="region of interest" description="Disordered" evidence="1">
    <location>
        <begin position="33"/>
        <end position="64"/>
    </location>
</feature>
<dbReference type="STRING" id="56646.A0A2L2TKZ6"/>
<dbReference type="PANTHER" id="PTHR37540">
    <property type="entry name" value="TRANSCRIPTION FACTOR (ACR-2), PUTATIVE-RELATED-RELATED"/>
    <property type="match status" value="1"/>
</dbReference>
<evidence type="ECO:0000313" key="2">
    <source>
        <dbReference type="EMBL" id="CEI70848.1"/>
    </source>
</evidence>
<organism evidence="2 3">
    <name type="scientific">Fusarium venenatum</name>
    <dbReference type="NCBI Taxonomy" id="56646"/>
    <lineage>
        <taxon>Eukaryota</taxon>
        <taxon>Fungi</taxon>
        <taxon>Dikarya</taxon>
        <taxon>Ascomycota</taxon>
        <taxon>Pezizomycotina</taxon>
        <taxon>Sordariomycetes</taxon>
        <taxon>Hypocreomycetidae</taxon>
        <taxon>Hypocreales</taxon>
        <taxon>Nectriaceae</taxon>
        <taxon>Fusarium</taxon>
    </lineage>
</organism>
<evidence type="ECO:0008006" key="4">
    <source>
        <dbReference type="Google" id="ProtNLM"/>
    </source>
</evidence>
<accession>A0A2L2TKZ6</accession>
<dbReference type="RefSeq" id="XP_025594562.1">
    <property type="nucleotide sequence ID" value="XM_025726021.2"/>
</dbReference>
<dbReference type="Proteomes" id="UP000245910">
    <property type="component" value="Chromosome III"/>
</dbReference>
<evidence type="ECO:0000313" key="3">
    <source>
        <dbReference type="Proteomes" id="UP000245910"/>
    </source>
</evidence>